<name>A0A4Y2J239_ARAVE</name>
<evidence type="ECO:0008006" key="4">
    <source>
        <dbReference type="Google" id="ProtNLM"/>
    </source>
</evidence>
<evidence type="ECO:0000313" key="3">
    <source>
        <dbReference type="Proteomes" id="UP000499080"/>
    </source>
</evidence>
<feature type="chain" id="PRO_5021348758" description="Secreted protein" evidence="1">
    <location>
        <begin position="26"/>
        <end position="106"/>
    </location>
</feature>
<keyword evidence="1" id="KW-0732">Signal</keyword>
<dbReference type="AlphaFoldDB" id="A0A4Y2J239"/>
<dbReference type="EMBL" id="BGPR01003064">
    <property type="protein sequence ID" value="GBM83232.1"/>
    <property type="molecule type" value="Genomic_DNA"/>
</dbReference>
<proteinExistence type="predicted"/>
<reference evidence="2 3" key="1">
    <citation type="journal article" date="2019" name="Sci. Rep.">
        <title>Orb-weaving spider Araneus ventricosus genome elucidates the spidroin gene catalogue.</title>
        <authorList>
            <person name="Kono N."/>
            <person name="Nakamura H."/>
            <person name="Ohtoshi R."/>
            <person name="Moran D.A.P."/>
            <person name="Shinohara A."/>
            <person name="Yoshida Y."/>
            <person name="Fujiwara M."/>
            <person name="Mori M."/>
            <person name="Tomita M."/>
            <person name="Arakawa K."/>
        </authorList>
    </citation>
    <scope>NUCLEOTIDE SEQUENCE [LARGE SCALE GENOMIC DNA]</scope>
</reference>
<protein>
    <recommendedName>
        <fullName evidence="4">Secreted protein</fullName>
    </recommendedName>
</protein>
<evidence type="ECO:0000256" key="1">
    <source>
        <dbReference type="SAM" id="SignalP"/>
    </source>
</evidence>
<comment type="caution">
    <text evidence="2">The sequence shown here is derived from an EMBL/GenBank/DDBJ whole genome shotgun (WGS) entry which is preliminary data.</text>
</comment>
<feature type="signal peptide" evidence="1">
    <location>
        <begin position="1"/>
        <end position="25"/>
    </location>
</feature>
<gene>
    <name evidence="2" type="ORF">AVEN_81997_1</name>
</gene>
<accession>A0A4Y2J239</accession>
<dbReference type="Proteomes" id="UP000499080">
    <property type="component" value="Unassembled WGS sequence"/>
</dbReference>
<keyword evidence="3" id="KW-1185">Reference proteome</keyword>
<evidence type="ECO:0000313" key="2">
    <source>
        <dbReference type="EMBL" id="GBM83232.1"/>
    </source>
</evidence>
<organism evidence="2 3">
    <name type="scientific">Araneus ventricosus</name>
    <name type="common">Orbweaver spider</name>
    <name type="synonym">Epeira ventricosa</name>
    <dbReference type="NCBI Taxonomy" id="182803"/>
    <lineage>
        <taxon>Eukaryota</taxon>
        <taxon>Metazoa</taxon>
        <taxon>Ecdysozoa</taxon>
        <taxon>Arthropoda</taxon>
        <taxon>Chelicerata</taxon>
        <taxon>Arachnida</taxon>
        <taxon>Araneae</taxon>
        <taxon>Araneomorphae</taxon>
        <taxon>Entelegynae</taxon>
        <taxon>Araneoidea</taxon>
        <taxon>Araneidae</taxon>
        <taxon>Araneus</taxon>
    </lineage>
</organism>
<sequence>MDACGSLYIHLRLFVLVIIYRHATAIQHFQDSTKSFATRIGTVQAKVVIITIFQLSPFSFGQEETETCATVPNENEERRKKTRKIGEVFLLLWALQQARIGKKLPK</sequence>